<dbReference type="STRING" id="318479.A0A0N4UBJ3"/>
<dbReference type="InterPro" id="IPR035979">
    <property type="entry name" value="RBD_domain_sf"/>
</dbReference>
<dbReference type="Pfam" id="PF11835">
    <property type="entry name" value="RRM_8"/>
    <property type="match status" value="1"/>
</dbReference>
<evidence type="ECO:0000259" key="5">
    <source>
        <dbReference type="PROSITE" id="PS50102"/>
    </source>
</evidence>
<dbReference type="AlphaFoldDB" id="A0A0N4UBJ3"/>
<sequence length="297" mass="32674">MAASSIRAIIGQDIKSYQPSISANQTTVKGIQQIQRIAVTEDSSTKTDPLQYSAYKKSQIKRNQLPTENMEHTRTIVSQQQQSPLQTSHSQQNQVLTQDQQKMPSNLLVLSNGASNSGSATISSSALDISACTQQQPNSVLRVIIENMLYPVTLDVLYQIFSRYGKVLRIITFHKNNTFQALIQLSEANSAQMARQSLDGQNVFNGCCCLRIDYSKLATLNVKYNNDKSRDYTNPTLPSGELTLEQQLSLVSAASSQIAPTIASLVQTPFAFPFGAATPQYTIQHQTAPFPPANLNI</sequence>
<evidence type="ECO:0000313" key="8">
    <source>
        <dbReference type="Proteomes" id="UP000274756"/>
    </source>
</evidence>
<evidence type="ECO:0000256" key="3">
    <source>
        <dbReference type="PROSITE-ProRule" id="PRU00176"/>
    </source>
</evidence>
<name>A0A0N4UBJ3_DRAME</name>
<dbReference type="GO" id="GO:0003723">
    <property type="term" value="F:RNA binding"/>
    <property type="evidence" value="ECO:0007669"/>
    <property type="project" value="UniProtKB-UniRule"/>
</dbReference>
<evidence type="ECO:0000313" key="9">
    <source>
        <dbReference type="WBParaSite" id="DME_0000457401-mRNA-1"/>
    </source>
</evidence>
<keyword evidence="2 3" id="KW-0694">RNA-binding</keyword>
<dbReference type="InterPro" id="IPR012677">
    <property type="entry name" value="Nucleotide-bd_a/b_plait_sf"/>
</dbReference>
<dbReference type="EMBL" id="UYYG01001169">
    <property type="protein sequence ID" value="VDN58484.1"/>
    <property type="molecule type" value="Genomic_DNA"/>
</dbReference>
<proteinExistence type="predicted"/>
<organism evidence="7 9">
    <name type="scientific">Dracunculus medinensis</name>
    <name type="common">Guinea worm</name>
    <dbReference type="NCBI Taxonomy" id="318479"/>
    <lineage>
        <taxon>Eukaryota</taxon>
        <taxon>Metazoa</taxon>
        <taxon>Ecdysozoa</taxon>
        <taxon>Nematoda</taxon>
        <taxon>Chromadorea</taxon>
        <taxon>Rhabditida</taxon>
        <taxon>Spirurina</taxon>
        <taxon>Dracunculoidea</taxon>
        <taxon>Dracunculidae</taxon>
        <taxon>Dracunculus</taxon>
    </lineage>
</organism>
<dbReference type="WBParaSite" id="DME_0000457401-mRNA-1">
    <property type="protein sequence ID" value="DME_0000457401-mRNA-1"/>
    <property type="gene ID" value="DME_0000457401"/>
</dbReference>
<evidence type="ECO:0000256" key="2">
    <source>
        <dbReference type="ARBA" id="ARBA00022884"/>
    </source>
</evidence>
<gene>
    <name evidence="6" type="ORF">DME_LOCUS8457</name>
</gene>
<dbReference type="SUPFAM" id="SSF54928">
    <property type="entry name" value="RNA-binding domain, RBD"/>
    <property type="match status" value="1"/>
</dbReference>
<feature type="domain" description="RRM" evidence="5">
    <location>
        <begin position="141"/>
        <end position="217"/>
    </location>
</feature>
<dbReference type="Proteomes" id="UP000038040">
    <property type="component" value="Unplaced"/>
</dbReference>
<keyword evidence="1" id="KW-0677">Repeat</keyword>
<dbReference type="InterPro" id="IPR021790">
    <property type="entry name" value="PTBP1-like_RRM2"/>
</dbReference>
<keyword evidence="8" id="KW-1185">Reference proteome</keyword>
<reference evidence="6 8" key="2">
    <citation type="submission" date="2018-11" db="EMBL/GenBank/DDBJ databases">
        <authorList>
            <consortium name="Pathogen Informatics"/>
        </authorList>
    </citation>
    <scope>NUCLEOTIDE SEQUENCE [LARGE SCALE GENOMIC DNA]</scope>
</reference>
<protein>
    <submittedName>
        <fullName evidence="9">RRM domain-containing protein</fullName>
    </submittedName>
</protein>
<feature type="region of interest" description="Disordered" evidence="4">
    <location>
        <begin position="76"/>
        <end position="96"/>
    </location>
</feature>
<evidence type="ECO:0000313" key="6">
    <source>
        <dbReference type="EMBL" id="VDN58484.1"/>
    </source>
</evidence>
<dbReference type="CDD" id="cd12693">
    <property type="entry name" value="RRM2_PTBP1_like"/>
    <property type="match status" value="1"/>
</dbReference>
<dbReference type="PROSITE" id="PS50102">
    <property type="entry name" value="RRM"/>
    <property type="match status" value="1"/>
</dbReference>
<dbReference type="Proteomes" id="UP000274756">
    <property type="component" value="Unassembled WGS sequence"/>
</dbReference>
<evidence type="ECO:0000256" key="1">
    <source>
        <dbReference type="ARBA" id="ARBA00022737"/>
    </source>
</evidence>
<evidence type="ECO:0000256" key="4">
    <source>
        <dbReference type="SAM" id="MobiDB-lite"/>
    </source>
</evidence>
<accession>A0A0N4UBJ3</accession>
<dbReference type="SMART" id="SM00360">
    <property type="entry name" value="RRM"/>
    <property type="match status" value="1"/>
</dbReference>
<reference evidence="9" key="1">
    <citation type="submission" date="2017-02" db="UniProtKB">
        <authorList>
            <consortium name="WormBaseParasite"/>
        </authorList>
    </citation>
    <scope>IDENTIFICATION</scope>
</reference>
<dbReference type="OrthoDB" id="296632at2759"/>
<evidence type="ECO:0000313" key="7">
    <source>
        <dbReference type="Proteomes" id="UP000038040"/>
    </source>
</evidence>
<dbReference type="PANTHER" id="PTHR15592">
    <property type="entry name" value="MATRIN 3/NUCLEAR PROTEIN 220-RELATED"/>
    <property type="match status" value="1"/>
</dbReference>
<dbReference type="Gene3D" id="3.30.70.330">
    <property type="match status" value="1"/>
</dbReference>
<dbReference type="InterPro" id="IPR000504">
    <property type="entry name" value="RRM_dom"/>
</dbReference>